<evidence type="ECO:0008006" key="4">
    <source>
        <dbReference type="Google" id="ProtNLM"/>
    </source>
</evidence>
<dbReference type="AlphaFoldDB" id="A0A444W6X6"/>
<evidence type="ECO:0000256" key="1">
    <source>
        <dbReference type="SAM" id="SignalP"/>
    </source>
</evidence>
<feature type="signal peptide" evidence="1">
    <location>
        <begin position="1"/>
        <end position="21"/>
    </location>
</feature>
<dbReference type="PROSITE" id="PS51257">
    <property type="entry name" value="PROKAR_LIPOPROTEIN"/>
    <property type="match status" value="1"/>
</dbReference>
<sequence length="190" mass="20073">MKNLKISLLALIATVSFTSCSSDNDALVPVNEEEVITTITATFTPQGGGETIVLQSRDLDGDGPDAPVVTVSGDFTAGINYNGTVTFLNELANPTEDITEEIHEEGDEHQLFYQQNGLGTFTYADEDINGNPIGLQFTYQASATATSGNLTITLRHEPNKDAEGVSNGIITNAGGNTDATVTFTINVAQP</sequence>
<keyword evidence="3" id="KW-1185">Reference proteome</keyword>
<evidence type="ECO:0000313" key="2">
    <source>
        <dbReference type="EMBL" id="RYJ41604.1"/>
    </source>
</evidence>
<protein>
    <recommendedName>
        <fullName evidence="4">Type 1 periplasmic binding fold superfamily protein</fullName>
    </recommendedName>
</protein>
<feature type="chain" id="PRO_5019229963" description="Type 1 periplasmic binding fold superfamily protein" evidence="1">
    <location>
        <begin position="22"/>
        <end position="190"/>
    </location>
</feature>
<proteinExistence type="predicted"/>
<gene>
    <name evidence="2" type="ORF">NU09_2978</name>
</gene>
<organism evidence="2 3">
    <name type="scientific">Flavobacterium beibuense</name>
    <dbReference type="NCBI Taxonomy" id="657326"/>
    <lineage>
        <taxon>Bacteria</taxon>
        <taxon>Pseudomonadati</taxon>
        <taxon>Bacteroidota</taxon>
        <taxon>Flavobacteriia</taxon>
        <taxon>Flavobacteriales</taxon>
        <taxon>Flavobacteriaceae</taxon>
        <taxon>Flavobacterium</taxon>
    </lineage>
</organism>
<reference evidence="2 3" key="1">
    <citation type="submission" date="2014-12" db="EMBL/GenBank/DDBJ databases">
        <title>Genome sequence of Flavobacterium beibuense RSKm HC5.</title>
        <authorList>
            <person name="Kim J.F."/>
            <person name="Song J.Y."/>
            <person name="Kwak M.-J."/>
            <person name="Lee S.-W."/>
        </authorList>
    </citation>
    <scope>NUCLEOTIDE SEQUENCE [LARGE SCALE GENOMIC DNA]</scope>
    <source>
        <strain evidence="2 3">RSKm HC5</strain>
    </source>
</reference>
<evidence type="ECO:0000313" key="3">
    <source>
        <dbReference type="Proteomes" id="UP000289775"/>
    </source>
</evidence>
<dbReference type="OrthoDB" id="713689at2"/>
<accession>A0A444W6X6</accession>
<keyword evidence="1" id="KW-0732">Signal</keyword>
<dbReference type="EMBL" id="JUIW01000010">
    <property type="protein sequence ID" value="RYJ41604.1"/>
    <property type="molecule type" value="Genomic_DNA"/>
</dbReference>
<name>A0A444W6X6_9FLAO</name>
<dbReference type="Proteomes" id="UP000289775">
    <property type="component" value="Unassembled WGS sequence"/>
</dbReference>
<comment type="caution">
    <text evidence="2">The sequence shown here is derived from an EMBL/GenBank/DDBJ whole genome shotgun (WGS) entry which is preliminary data.</text>
</comment>
<dbReference type="RefSeq" id="WP_129752057.1">
    <property type="nucleotide sequence ID" value="NZ_JUIW01000010.1"/>
</dbReference>